<dbReference type="Proteomes" id="UP000593575">
    <property type="component" value="Unassembled WGS sequence"/>
</dbReference>
<evidence type="ECO:0000313" key="3">
    <source>
        <dbReference type="Proteomes" id="UP000593575"/>
    </source>
</evidence>
<feature type="compositionally biased region" description="Low complexity" evidence="1">
    <location>
        <begin position="456"/>
        <end position="481"/>
    </location>
</feature>
<feature type="region of interest" description="Disordered" evidence="1">
    <location>
        <begin position="438"/>
        <end position="481"/>
    </location>
</feature>
<gene>
    <name evidence="2" type="ORF">Goarm_016524</name>
</gene>
<dbReference type="PANTHER" id="PTHR33443">
    <property type="entry name" value="ZGC:112980"/>
    <property type="match status" value="1"/>
</dbReference>
<accession>A0A7J9JCH5</accession>
<organism evidence="2 3">
    <name type="scientific">Gossypium armourianum</name>
    <dbReference type="NCBI Taxonomy" id="34283"/>
    <lineage>
        <taxon>Eukaryota</taxon>
        <taxon>Viridiplantae</taxon>
        <taxon>Streptophyta</taxon>
        <taxon>Embryophyta</taxon>
        <taxon>Tracheophyta</taxon>
        <taxon>Spermatophyta</taxon>
        <taxon>Magnoliopsida</taxon>
        <taxon>eudicotyledons</taxon>
        <taxon>Gunneridae</taxon>
        <taxon>Pentapetalae</taxon>
        <taxon>rosids</taxon>
        <taxon>malvids</taxon>
        <taxon>Malvales</taxon>
        <taxon>Malvaceae</taxon>
        <taxon>Malvoideae</taxon>
        <taxon>Gossypium</taxon>
    </lineage>
</organism>
<dbReference type="EMBL" id="JABFAE010000007">
    <property type="protein sequence ID" value="MBA0832116.1"/>
    <property type="molecule type" value="Genomic_DNA"/>
</dbReference>
<dbReference type="PANTHER" id="PTHR33443:SF35">
    <property type="entry name" value="VQ DOMAIN-CONTAINING PROTEIN"/>
    <property type="match status" value="1"/>
</dbReference>
<feature type="compositionally biased region" description="Polar residues" evidence="1">
    <location>
        <begin position="438"/>
        <end position="448"/>
    </location>
</feature>
<dbReference type="AlphaFoldDB" id="A0A7J9JCH5"/>
<sequence length="591" mass="65515">MESSPIVFDISSDDDEATLAWEEPKGDDYDWLSEVLEAVDKGFDDLDEVVVVGEVNPTKKSKSSNSVARKVVDEDDGDCVVLEGDPDKALSDVNDPQQDSDECLIVGQKGQGRIKQRKEGKNKTKLLILYINCRSAAADLFVLSVRRKALFGDLVLSFRIGNSRALVPRVELVPLTTLAWRRMRLGDWQFFLKADVTWLNCRGKCPCHCFVCDTRAPCCYWGSGISTIDHCHATDKEEMWKTLRKTFRHGRTFPISLAKAPVTSYSTATPRVNQASRCDNMQFTQQNQVSRLTPTRAAGNCMSQSNNQRPSIIRACSSSTRYGIPYNPNVGSQRVLNRTMQSRSVSQQLLGVHNTVIRRDRGIRISNLASQFVPSNTMSKRMEVASTMNRTAYVPVENITSAIASQHQQNPASLTIPYERNSNPIGWPNFCPGSNLGTYTHQGSSQPSVDGVITNSAPSQSSAYSQAVPQSSLNQDTNQLQNQNQPAAIHAFSDYDLNWVNNIGVSNQQSSVDHVQLQTPGSTNEKEPSMEVNEGDRSFYSELENFLLDDQSIPGDVLAAELNPLSPNHASIDTGMNPFDIDTSWDCLTRV</sequence>
<dbReference type="InterPro" id="IPR053234">
    <property type="entry name" value="RPM1_Interactor"/>
</dbReference>
<name>A0A7J9JCH5_9ROSI</name>
<evidence type="ECO:0000256" key="1">
    <source>
        <dbReference type="SAM" id="MobiDB-lite"/>
    </source>
</evidence>
<reference evidence="2 3" key="1">
    <citation type="journal article" date="2019" name="Genome Biol. Evol.">
        <title>Insights into the evolution of the New World diploid cottons (Gossypium, subgenus Houzingenia) based on genome sequencing.</title>
        <authorList>
            <person name="Grover C.E."/>
            <person name="Arick M.A. 2nd"/>
            <person name="Thrash A."/>
            <person name="Conover J.L."/>
            <person name="Sanders W.S."/>
            <person name="Peterson D.G."/>
            <person name="Frelichowski J.E."/>
            <person name="Scheffler J.A."/>
            <person name="Scheffler B.E."/>
            <person name="Wendel J.F."/>
        </authorList>
    </citation>
    <scope>NUCLEOTIDE SEQUENCE [LARGE SCALE GENOMIC DNA]</scope>
    <source>
        <strain evidence="2">6</strain>
        <tissue evidence="2">Leaf</tissue>
    </source>
</reference>
<protein>
    <submittedName>
        <fullName evidence="2">Uncharacterized protein</fullName>
    </submittedName>
</protein>
<evidence type="ECO:0000313" key="2">
    <source>
        <dbReference type="EMBL" id="MBA0832116.1"/>
    </source>
</evidence>
<proteinExistence type="predicted"/>
<comment type="caution">
    <text evidence="2">The sequence shown here is derived from an EMBL/GenBank/DDBJ whole genome shotgun (WGS) entry which is preliminary data.</text>
</comment>
<keyword evidence="3" id="KW-1185">Reference proteome</keyword>